<evidence type="ECO:0000259" key="1">
    <source>
        <dbReference type="Pfam" id="PF18352"/>
    </source>
</evidence>
<dbReference type="PATRIC" id="fig|1235802.3.peg.1171"/>
<dbReference type="InterPro" id="IPR041599">
    <property type="entry name" value="Gp138_N"/>
</dbReference>
<protein>
    <recommendedName>
        <fullName evidence="1">Phage protein Gp138 N-terminal domain-containing protein</fullName>
    </recommendedName>
</protein>
<dbReference type="OrthoDB" id="1860603at2"/>
<name>N2B8K6_9FIRM</name>
<dbReference type="EMBL" id="AQFT01000033">
    <property type="protein sequence ID" value="EMZ34710.1"/>
    <property type="molecule type" value="Genomic_DNA"/>
</dbReference>
<dbReference type="eggNOG" id="COG4540">
    <property type="taxonomic scope" value="Bacteria"/>
</dbReference>
<accession>N2B8K6</accession>
<organism evidence="2 3">
    <name type="scientific">Eubacterium plexicaudatum ASF492</name>
    <dbReference type="NCBI Taxonomy" id="1235802"/>
    <lineage>
        <taxon>Bacteria</taxon>
        <taxon>Bacillati</taxon>
        <taxon>Bacillota</taxon>
        <taxon>Clostridia</taxon>
        <taxon>Eubacteriales</taxon>
        <taxon>Eubacteriaceae</taxon>
        <taxon>Eubacterium</taxon>
    </lineage>
</organism>
<proteinExistence type="predicted"/>
<dbReference type="AlphaFoldDB" id="N2B8K6"/>
<dbReference type="Pfam" id="PF18352">
    <property type="entry name" value="Gp138_N"/>
    <property type="match status" value="1"/>
</dbReference>
<feature type="domain" description="Phage protein Gp138 N-terminal" evidence="1">
    <location>
        <begin position="24"/>
        <end position="117"/>
    </location>
</feature>
<comment type="caution">
    <text evidence="2">The sequence shown here is derived from an EMBL/GenBank/DDBJ whole genome shotgun (WGS) entry which is preliminary data.</text>
</comment>
<reference evidence="2 3" key="1">
    <citation type="journal article" date="2014" name="Genome Announc.">
        <title>Draft genome sequences of the altered schaedler flora, a defined bacterial community from gnotobiotic mice.</title>
        <authorList>
            <person name="Wannemuehler M.J."/>
            <person name="Overstreet A.M."/>
            <person name="Ward D.V."/>
            <person name="Phillips G.J."/>
        </authorList>
    </citation>
    <scope>NUCLEOTIDE SEQUENCE [LARGE SCALE GENOMIC DNA]</scope>
    <source>
        <strain evidence="2 3">ASF492</strain>
    </source>
</reference>
<gene>
    <name evidence="2" type="ORF">C823_01091</name>
</gene>
<dbReference type="Gene3D" id="2.40.50.230">
    <property type="entry name" value="Gp5 N-terminal domain"/>
    <property type="match status" value="1"/>
</dbReference>
<dbReference type="STRING" id="1235802.C823_01091"/>
<dbReference type="Proteomes" id="UP000012589">
    <property type="component" value="Unassembled WGS sequence"/>
</dbReference>
<evidence type="ECO:0000313" key="3">
    <source>
        <dbReference type="Proteomes" id="UP000012589"/>
    </source>
</evidence>
<dbReference type="HOGENOM" id="CLU_1432304_0_0_9"/>
<dbReference type="InterPro" id="IPR037026">
    <property type="entry name" value="Vgr_OB-fold_dom_sf"/>
</dbReference>
<evidence type="ECO:0000313" key="2">
    <source>
        <dbReference type="EMBL" id="EMZ34710.1"/>
    </source>
</evidence>
<sequence>MLQEVVEQVEEIAQSVVDDVHTVLPCRVVKYDEKKNLAKVKPIGEFLLRDGEKMEFPEIDEVPVAFPYFIAWDIGIVFPVHKDDEMLLFISEIELDEWRTGAKSDAPLKYDLTSAVAVPALIKKPNGLHKRSVDDNALIIKAKEAEIAVQYPDSGTNVTIKVKDKKIKVSDKGIDMTGDVKIKGDVKISGNLDVSETVTADEYVTV</sequence>
<keyword evidence="3" id="KW-1185">Reference proteome</keyword>